<dbReference type="GO" id="GO:0016301">
    <property type="term" value="F:kinase activity"/>
    <property type="evidence" value="ECO:0007669"/>
    <property type="project" value="UniProtKB-KW"/>
</dbReference>
<evidence type="ECO:0000256" key="2">
    <source>
        <dbReference type="ARBA" id="ARBA00005983"/>
    </source>
</evidence>
<dbReference type="InterPro" id="IPR016064">
    <property type="entry name" value="NAD/diacylglycerol_kinase_sf"/>
</dbReference>
<dbReference type="RefSeq" id="WP_189099067.1">
    <property type="nucleotide sequence ID" value="NZ_BMND01000013.1"/>
</dbReference>
<dbReference type="PANTHER" id="PTHR12358">
    <property type="entry name" value="SPHINGOSINE KINASE"/>
    <property type="match status" value="1"/>
</dbReference>
<reference evidence="5" key="1">
    <citation type="journal article" date="2019" name="Int. J. Syst. Evol. Microbiol.">
        <title>The Global Catalogue of Microorganisms (GCM) 10K type strain sequencing project: providing services to taxonomists for standard genome sequencing and annotation.</title>
        <authorList>
            <consortium name="The Broad Institute Genomics Platform"/>
            <consortium name="The Broad Institute Genome Sequencing Center for Infectious Disease"/>
            <person name="Wu L."/>
            <person name="Ma J."/>
        </authorList>
    </citation>
    <scope>NUCLEOTIDE SEQUENCE [LARGE SCALE GENOMIC DNA]</scope>
    <source>
        <strain evidence="5">CGMCC 4.7323</strain>
    </source>
</reference>
<dbReference type="SUPFAM" id="SSF111331">
    <property type="entry name" value="NAD kinase/diacylglycerol kinase-like"/>
    <property type="match status" value="1"/>
</dbReference>
<dbReference type="PROSITE" id="PS50146">
    <property type="entry name" value="DAGK"/>
    <property type="match status" value="1"/>
</dbReference>
<name>A0ABQ2JIK6_9ACTN</name>
<dbReference type="SMART" id="SM00046">
    <property type="entry name" value="DAGKc"/>
    <property type="match status" value="1"/>
</dbReference>
<proteinExistence type="inferred from homology"/>
<keyword evidence="5" id="KW-1185">Reference proteome</keyword>
<dbReference type="EMBL" id="BMND01000013">
    <property type="protein sequence ID" value="GGN48234.1"/>
    <property type="molecule type" value="Genomic_DNA"/>
</dbReference>
<dbReference type="InterPro" id="IPR050187">
    <property type="entry name" value="Lipid_Phosphate_FormReg"/>
</dbReference>
<dbReference type="PANTHER" id="PTHR12358:SF106">
    <property type="entry name" value="LIPID KINASE YEGS"/>
    <property type="match status" value="1"/>
</dbReference>
<dbReference type="InterPro" id="IPR017438">
    <property type="entry name" value="ATP-NAD_kinase_N"/>
</dbReference>
<feature type="domain" description="DAGKc" evidence="3">
    <location>
        <begin position="1"/>
        <end position="137"/>
    </location>
</feature>
<organism evidence="4 5">
    <name type="scientific">Streptomyces kronopolitis</name>
    <dbReference type="NCBI Taxonomy" id="1612435"/>
    <lineage>
        <taxon>Bacteria</taxon>
        <taxon>Bacillati</taxon>
        <taxon>Actinomycetota</taxon>
        <taxon>Actinomycetes</taxon>
        <taxon>Kitasatosporales</taxon>
        <taxon>Streptomycetaceae</taxon>
        <taxon>Streptomyces</taxon>
    </lineage>
</organism>
<comment type="cofactor">
    <cofactor evidence="1">
        <name>Mg(2+)</name>
        <dbReference type="ChEBI" id="CHEBI:18420"/>
    </cofactor>
</comment>
<evidence type="ECO:0000313" key="5">
    <source>
        <dbReference type="Proteomes" id="UP000600080"/>
    </source>
</evidence>
<evidence type="ECO:0000259" key="3">
    <source>
        <dbReference type="PROSITE" id="PS50146"/>
    </source>
</evidence>
<dbReference type="InterPro" id="IPR001206">
    <property type="entry name" value="Diacylglycerol_kinase_cat_dom"/>
</dbReference>
<dbReference type="GeneID" id="301549236"/>
<accession>A0ABQ2JIK6</accession>
<dbReference type="Gene3D" id="2.60.200.40">
    <property type="match status" value="1"/>
</dbReference>
<comment type="similarity">
    <text evidence="2">Belongs to the diacylglycerol/lipid kinase family.</text>
</comment>
<evidence type="ECO:0000313" key="4">
    <source>
        <dbReference type="EMBL" id="GGN48234.1"/>
    </source>
</evidence>
<protein>
    <submittedName>
        <fullName evidence="4">Diacylglycerol kinase</fullName>
    </submittedName>
</protein>
<keyword evidence="4" id="KW-0418">Kinase</keyword>
<dbReference type="Pfam" id="PF00781">
    <property type="entry name" value="DAGK_cat"/>
    <property type="match status" value="1"/>
</dbReference>
<dbReference type="Proteomes" id="UP000600080">
    <property type="component" value="Unassembled WGS sequence"/>
</dbReference>
<comment type="caution">
    <text evidence="4">The sequence shown here is derived from an EMBL/GenBank/DDBJ whole genome shotgun (WGS) entry which is preliminary data.</text>
</comment>
<keyword evidence="4" id="KW-0808">Transferase</keyword>
<evidence type="ECO:0000256" key="1">
    <source>
        <dbReference type="ARBA" id="ARBA00001946"/>
    </source>
</evidence>
<sequence length="327" mass="34761">MRALLVVNPAATTTSARTREVLTHALASDLKLEVAETQYRGHARDLAREATEAGQTDLVVALGGDGTVNEVVNGLLASGPDPDSHPRLAVVPGGSTNVFARALGLPNDVVEATGALLDALRDGSERTIGLGLAAGTPGTEDEGVPERWFTFCAGFGFDAGVVGRVEQQRERGKRSTHALYVRQVVRQFLGEANRRRGVITLERPGGGEGAAELVENLALAIICNTAPWSYLGNRPIYPSPDASFDTALDVFALSKLSPAAVARYATQLLASTPERGPHGKHALSHHDLTNFTLHSQVPLPFQMDGDHLGLRTSVTFTGVRRALRVIV</sequence>
<gene>
    <name evidence="4" type="ORF">GCM10012285_34960</name>
</gene>
<dbReference type="Gene3D" id="3.40.50.10330">
    <property type="entry name" value="Probable inorganic polyphosphate/atp-NAD kinase, domain 1"/>
    <property type="match status" value="1"/>
</dbReference>